<comment type="catalytic activity">
    <reaction evidence="1">
        <text>a uridine in mRNA = a pseudouridine in mRNA</text>
        <dbReference type="Rhea" id="RHEA:56644"/>
        <dbReference type="Rhea" id="RHEA-COMP:14658"/>
        <dbReference type="Rhea" id="RHEA-COMP:14659"/>
        <dbReference type="ChEBI" id="CHEBI:65314"/>
        <dbReference type="ChEBI" id="CHEBI:65315"/>
    </reaction>
</comment>
<evidence type="ECO:0000313" key="18">
    <source>
        <dbReference type="EMBL" id="KAK6543841.1"/>
    </source>
</evidence>
<evidence type="ECO:0000313" key="19">
    <source>
        <dbReference type="Proteomes" id="UP001365542"/>
    </source>
</evidence>
<evidence type="ECO:0000256" key="9">
    <source>
        <dbReference type="ARBA" id="ARBA00036943"/>
    </source>
</evidence>
<dbReference type="GO" id="GO:0003723">
    <property type="term" value="F:RNA binding"/>
    <property type="evidence" value="ECO:0007669"/>
    <property type="project" value="InterPro"/>
</dbReference>
<evidence type="ECO:0000256" key="16">
    <source>
        <dbReference type="SAM" id="MobiDB-lite"/>
    </source>
</evidence>
<dbReference type="AlphaFoldDB" id="A0AAV9XPF7"/>
<evidence type="ECO:0000256" key="5">
    <source>
        <dbReference type="ARBA" id="ARBA00022664"/>
    </source>
</evidence>
<feature type="compositionally biased region" description="Basic and acidic residues" evidence="16">
    <location>
        <begin position="174"/>
        <end position="189"/>
    </location>
</feature>
<evidence type="ECO:0000256" key="1">
    <source>
        <dbReference type="ARBA" id="ARBA00001166"/>
    </source>
</evidence>
<dbReference type="Gene3D" id="3.30.70.580">
    <property type="entry name" value="Pseudouridine synthase I, catalytic domain, N-terminal subdomain"/>
    <property type="match status" value="1"/>
</dbReference>
<evidence type="ECO:0000256" key="6">
    <source>
        <dbReference type="ARBA" id="ARBA00022694"/>
    </source>
</evidence>
<reference evidence="18 19" key="1">
    <citation type="submission" date="2019-10" db="EMBL/GenBank/DDBJ databases">
        <authorList>
            <person name="Palmer J.M."/>
        </authorList>
    </citation>
    <scope>NUCLEOTIDE SEQUENCE [LARGE SCALE GENOMIC DNA]</scope>
    <source>
        <strain evidence="18 19">TWF694</strain>
    </source>
</reference>
<sequence length="708" mass="80596">MLLRSIRSISTFKPAVYTYARLLSTSSHHQLSRSLSSLSQSTFDTLSNSVSNDSEKPQITYDDDFLAAPRLPHVDCRISKAYYLDLVGTRPRSYIQYMEQKEQERLSNTASDGEGDGRKRRADGGEDGGNPEKKLKQMGRNEFKRAMKNERRERKAGNGGNDDDNGAPRKPRPDRRAKFSRPQETETRVANELAEGEEKEERRPKKKVAVLIGYCGTGYKGMQLNPPTKTIEGDLFDAFVKAGAISKANSDDPKKSSLVRCARTDKGVHAAGNVISLKLIIESPTVIEDINNQLVDQIRIWDIIPTTNGFSCYQFCDSRVYEYLIPTYCFLPPHPTSFMSKRLAKIAEEENDIEGWKDRYEDVPDFWKNVADTVRTELEQKGFSEEVIQQVLNSKAEDSEEQLPSLLDDIPKLRKKLIPQSDESPVSTGDPEDSTMPDAEEAQAPEPESKEDGDDTPAAHKYSKALSTARKLQKQIIGRAKRAFRIPPVRLQRIRKAFELYEGNHSFHNFTIQKTFKDPSSKRYIKTFKVTDPILIDNTEWLSLKVHGQSFMMHQIRKMVGMVMLTVRYGCPLSRIEEAYGRVVVPIPKAPALGLLLDHPVFDTYNKKADQHGRGHIDFEKQKVKIQEFKQKHIYDKLFMEEQKLNTFHAFLSFLDNFETTEFEYLSSRGMKALTEVHARKNGKGGKSAEEEQLDALLESEDEENVDS</sequence>
<evidence type="ECO:0000256" key="13">
    <source>
        <dbReference type="ARBA" id="ARBA00080858"/>
    </source>
</evidence>
<dbReference type="InterPro" id="IPR020094">
    <property type="entry name" value="TruA/RsuA/RluB/E/F_N"/>
</dbReference>
<comment type="caution">
    <text evidence="18">The sequence shown here is derived from an EMBL/GenBank/DDBJ whole genome shotgun (WGS) entry which is preliminary data.</text>
</comment>
<feature type="region of interest" description="Disordered" evidence="16">
    <location>
        <begin position="417"/>
        <end position="460"/>
    </location>
</feature>
<feature type="region of interest" description="Disordered" evidence="16">
    <location>
        <begin position="102"/>
        <end position="205"/>
    </location>
</feature>
<dbReference type="GO" id="GO:0006397">
    <property type="term" value="P:mRNA processing"/>
    <property type="evidence" value="ECO:0007669"/>
    <property type="project" value="UniProtKB-KW"/>
</dbReference>
<dbReference type="EMBL" id="JAVHJO010000001">
    <property type="protein sequence ID" value="KAK6543841.1"/>
    <property type="molecule type" value="Genomic_DNA"/>
</dbReference>
<dbReference type="GO" id="GO:0009982">
    <property type="term" value="F:pseudouridine synthase activity"/>
    <property type="evidence" value="ECO:0007669"/>
    <property type="project" value="InterPro"/>
</dbReference>
<comment type="catalytic activity">
    <reaction evidence="2">
        <text>uridine in snRNA = pseudouridine in snRNA</text>
        <dbReference type="Rhea" id="RHEA:51124"/>
        <dbReference type="Rhea" id="RHEA-COMP:12891"/>
        <dbReference type="Rhea" id="RHEA-COMP:12892"/>
        <dbReference type="ChEBI" id="CHEBI:65314"/>
        <dbReference type="ChEBI" id="CHEBI:65315"/>
    </reaction>
</comment>
<dbReference type="InterPro" id="IPR020103">
    <property type="entry name" value="PsdUridine_synth_cat_dom_sf"/>
</dbReference>
<dbReference type="PANTHER" id="PTHR11142">
    <property type="entry name" value="PSEUDOURIDYLATE SYNTHASE"/>
    <property type="match status" value="1"/>
</dbReference>
<dbReference type="InterPro" id="IPR041708">
    <property type="entry name" value="PUS1/PUS2-like"/>
</dbReference>
<feature type="compositionally biased region" description="Acidic residues" evidence="16">
    <location>
        <begin position="430"/>
        <end position="455"/>
    </location>
</feature>
<dbReference type="CDD" id="cd02568">
    <property type="entry name" value="PseudoU_synth_PUS1_PUS2"/>
    <property type="match status" value="1"/>
</dbReference>
<accession>A0AAV9XPF7</accession>
<dbReference type="Gene3D" id="3.30.70.660">
    <property type="entry name" value="Pseudouridine synthase I, catalytic domain, C-terminal subdomain"/>
    <property type="match status" value="1"/>
</dbReference>
<comment type="function">
    <text evidence="10">Formation of pseudouridine at positions 27 and 28 in the anticodon stem and loop of transfer RNAs; at positions 34 and 36 of intron-containing precursor tRNA(Ile) and at position 35 in the intron-containing tRNA(Tyr). Catalyzes pseudouridylation at position 44 in U2 snRNA. Also catalyzes pseudouridylation of mRNAs.</text>
</comment>
<keyword evidence="7" id="KW-0413">Isomerase</keyword>
<comment type="catalytic activity">
    <reaction evidence="9">
        <text>a uridine in tRNA = a pseudouridine in tRNA</text>
        <dbReference type="Rhea" id="RHEA:54572"/>
        <dbReference type="Rhea" id="RHEA-COMP:13339"/>
        <dbReference type="Rhea" id="RHEA-COMP:13934"/>
        <dbReference type="ChEBI" id="CHEBI:65314"/>
        <dbReference type="ChEBI" id="CHEBI:65315"/>
    </reaction>
</comment>
<dbReference type="Pfam" id="PF01416">
    <property type="entry name" value="PseudoU_synth_1"/>
    <property type="match status" value="1"/>
</dbReference>
<protein>
    <recommendedName>
        <fullName evidence="11">tRNA pseudouridine synthase 1</fullName>
    </recommendedName>
    <alternativeName>
        <fullName evidence="12">tRNA pseudouridylate synthase 1</fullName>
    </alternativeName>
    <alternativeName>
        <fullName evidence="13">tRNA-uridine isomerase 1</fullName>
    </alternativeName>
</protein>
<feature type="region of interest" description="Disordered" evidence="16">
    <location>
        <begin position="679"/>
        <end position="708"/>
    </location>
</feature>
<feature type="binding site" evidence="15">
    <location>
        <position position="321"/>
    </location>
    <ligand>
        <name>substrate</name>
    </ligand>
</feature>
<evidence type="ECO:0000256" key="3">
    <source>
        <dbReference type="ARBA" id="ARBA00004123"/>
    </source>
</evidence>
<evidence type="ECO:0000256" key="11">
    <source>
        <dbReference type="ARBA" id="ARBA00073968"/>
    </source>
</evidence>
<dbReference type="FunFam" id="3.30.70.660:FF:000002">
    <property type="entry name" value="tRNA pseudouridine synthase"/>
    <property type="match status" value="1"/>
</dbReference>
<comment type="subcellular location">
    <subcellularLocation>
        <location evidence="3">Nucleus</location>
    </subcellularLocation>
</comment>
<organism evidence="18 19">
    <name type="scientific">Orbilia ellipsospora</name>
    <dbReference type="NCBI Taxonomy" id="2528407"/>
    <lineage>
        <taxon>Eukaryota</taxon>
        <taxon>Fungi</taxon>
        <taxon>Dikarya</taxon>
        <taxon>Ascomycota</taxon>
        <taxon>Pezizomycotina</taxon>
        <taxon>Orbiliomycetes</taxon>
        <taxon>Orbiliales</taxon>
        <taxon>Orbiliaceae</taxon>
        <taxon>Orbilia</taxon>
    </lineage>
</organism>
<dbReference type="NCBIfam" id="TIGR00071">
    <property type="entry name" value="hisT_truA"/>
    <property type="match status" value="1"/>
</dbReference>
<evidence type="ECO:0000256" key="12">
    <source>
        <dbReference type="ARBA" id="ARBA00079072"/>
    </source>
</evidence>
<evidence type="ECO:0000256" key="7">
    <source>
        <dbReference type="ARBA" id="ARBA00023235"/>
    </source>
</evidence>
<dbReference type="InterPro" id="IPR020095">
    <property type="entry name" value="PsdUridine_synth_TruA_C"/>
</dbReference>
<dbReference type="Proteomes" id="UP001365542">
    <property type="component" value="Unassembled WGS sequence"/>
</dbReference>
<evidence type="ECO:0000256" key="10">
    <source>
        <dbReference type="ARBA" id="ARBA00053072"/>
    </source>
</evidence>
<feature type="compositionally biased region" description="Acidic residues" evidence="16">
    <location>
        <begin position="691"/>
        <end position="708"/>
    </location>
</feature>
<evidence type="ECO:0000256" key="4">
    <source>
        <dbReference type="ARBA" id="ARBA00009375"/>
    </source>
</evidence>
<dbReference type="GO" id="GO:0031119">
    <property type="term" value="P:tRNA pseudouridine synthesis"/>
    <property type="evidence" value="ECO:0007669"/>
    <property type="project" value="InterPro"/>
</dbReference>
<dbReference type="InterPro" id="IPR001406">
    <property type="entry name" value="PsdUridine_synth_TruA"/>
</dbReference>
<feature type="active site" description="Nucleophile" evidence="14">
    <location>
        <position position="265"/>
    </location>
</feature>
<dbReference type="SUPFAM" id="SSF55120">
    <property type="entry name" value="Pseudouridine synthase"/>
    <property type="match status" value="1"/>
</dbReference>
<name>A0AAV9XPF7_9PEZI</name>
<dbReference type="GO" id="GO:0031120">
    <property type="term" value="P:snRNA pseudouridine synthesis"/>
    <property type="evidence" value="ECO:0007669"/>
    <property type="project" value="UniProtKB-ARBA"/>
</dbReference>
<feature type="compositionally biased region" description="Basic and acidic residues" evidence="16">
    <location>
        <begin position="130"/>
        <end position="156"/>
    </location>
</feature>
<dbReference type="GO" id="GO:0005634">
    <property type="term" value="C:nucleus"/>
    <property type="evidence" value="ECO:0007669"/>
    <property type="project" value="UniProtKB-SubCell"/>
</dbReference>
<comment type="similarity">
    <text evidence="4">Belongs to the tRNA pseudouridine synthase TruA family.</text>
</comment>
<dbReference type="PANTHER" id="PTHR11142:SF4">
    <property type="entry name" value="PSEUDOURIDYLATE SYNTHASE 1 HOMOLOG"/>
    <property type="match status" value="1"/>
</dbReference>
<keyword evidence="5" id="KW-0507">mRNA processing</keyword>
<keyword evidence="6" id="KW-0819">tRNA processing</keyword>
<evidence type="ECO:0000256" key="2">
    <source>
        <dbReference type="ARBA" id="ARBA00001832"/>
    </source>
</evidence>
<proteinExistence type="inferred from homology"/>
<keyword evidence="19" id="KW-1185">Reference proteome</keyword>
<evidence type="ECO:0000256" key="15">
    <source>
        <dbReference type="PIRSR" id="PIRSR641708-2"/>
    </source>
</evidence>
<feature type="domain" description="Pseudouridine synthase I TruA alpha/beta" evidence="17">
    <location>
        <begin position="497"/>
        <end position="603"/>
    </location>
</feature>
<keyword evidence="8" id="KW-0539">Nucleus</keyword>
<evidence type="ECO:0000259" key="17">
    <source>
        <dbReference type="Pfam" id="PF01416"/>
    </source>
</evidence>
<evidence type="ECO:0000256" key="8">
    <source>
        <dbReference type="ARBA" id="ARBA00023242"/>
    </source>
</evidence>
<dbReference type="InterPro" id="IPR020097">
    <property type="entry name" value="PsdUridine_synth_TruA_a/b_dom"/>
</dbReference>
<dbReference type="GO" id="GO:1990481">
    <property type="term" value="P:mRNA pseudouridine synthesis"/>
    <property type="evidence" value="ECO:0007669"/>
    <property type="project" value="TreeGrafter"/>
</dbReference>
<evidence type="ECO:0000256" key="14">
    <source>
        <dbReference type="PIRSR" id="PIRSR641708-1"/>
    </source>
</evidence>
<dbReference type="FunFam" id="3.30.70.580:FF:000002">
    <property type="entry name" value="tRNA pseudouridine synthase"/>
    <property type="match status" value="1"/>
</dbReference>
<gene>
    <name evidence="18" type="primary">PUS1</name>
    <name evidence="18" type="ORF">TWF694_000569</name>
</gene>